<feature type="transmembrane region" description="Helical" evidence="9">
    <location>
        <begin position="116"/>
        <end position="132"/>
    </location>
</feature>
<dbReference type="InterPro" id="IPR011712">
    <property type="entry name" value="Sig_transdc_His_kin_sub3_dim/P"/>
</dbReference>
<sequence length="351" mass="37460">MRRDDIDRKGPKWWPWWLLRFPWILVPFPVAFIQLIGIRGAAMWAECGGGEHGWGPGREESPHCDWQDTSVDPVAFVLALIGPVALFAVRGFPRTVVAVCALITAVYYPLGLPPGPIYLSLIAALLAWLFKVRSERNAQAKAAQRAQAQQRAGAERLRIAQELHDVLAHHISLINVQSGVALHLVDEKPEQTRVALSAIKGASKEALTALRGALDALRSTDDAAPRSPTDGLAKLDALVDSVRNAGIEVDVTVTGQQRELDPVVDLAALRIIQESLTNVLRHSNARHVRIRIDHGDSLDITVADDGGGGVPIPGNGLTGMNERATAVGGTCTAGPAAAGGFAVHARLPGVG</sequence>
<feature type="domain" description="Histidine kinase/HSP90-like ATPase" evidence="10">
    <location>
        <begin position="269"/>
        <end position="348"/>
    </location>
</feature>
<dbReference type="RefSeq" id="WP_013020157.1">
    <property type="nucleotide sequence ID" value="NC_013947.1"/>
</dbReference>
<reference evidence="12 13" key="1">
    <citation type="journal article" date="2009" name="Stand. Genomic Sci.">
        <title>Complete genome sequence of Stackebrandtia nassauensis type strain (LLR-40K-21).</title>
        <authorList>
            <person name="Munk C."/>
            <person name="Lapidus A."/>
            <person name="Copeland A."/>
            <person name="Jando M."/>
            <person name="Mayilraj S."/>
            <person name="Glavina Del Rio T."/>
            <person name="Nolan M."/>
            <person name="Chen F."/>
            <person name="Lucas S."/>
            <person name="Tice H."/>
            <person name="Cheng J.F."/>
            <person name="Han C."/>
            <person name="Detter J.C."/>
            <person name="Bruce D."/>
            <person name="Goodwin L."/>
            <person name="Chain P."/>
            <person name="Pitluck S."/>
            <person name="Goker M."/>
            <person name="Ovchinikova G."/>
            <person name="Pati A."/>
            <person name="Ivanova N."/>
            <person name="Mavromatis K."/>
            <person name="Chen A."/>
            <person name="Palaniappan K."/>
            <person name="Land M."/>
            <person name="Hauser L."/>
            <person name="Chang Y.J."/>
            <person name="Jeffries C.D."/>
            <person name="Bristow J."/>
            <person name="Eisen J.A."/>
            <person name="Markowitz V."/>
            <person name="Hugenholtz P."/>
            <person name="Kyrpides N.C."/>
            <person name="Klenk H.P."/>
        </authorList>
    </citation>
    <scope>NUCLEOTIDE SEQUENCE [LARGE SCALE GENOMIC DNA]</scope>
    <source>
        <strain evidence="13">DSM 44728 / CIP 108903 / NRRL B-16338 / NBRC 102104 / LLR-40K-21</strain>
    </source>
</reference>
<dbReference type="EMBL" id="CP001778">
    <property type="protein sequence ID" value="ADD44586.1"/>
    <property type="molecule type" value="Genomic_DNA"/>
</dbReference>
<organism evidence="12 13">
    <name type="scientific">Stackebrandtia nassauensis (strain DSM 44728 / CIP 108903 / NRRL B-16338 / NBRC 102104 / LLR-40K-21)</name>
    <dbReference type="NCBI Taxonomy" id="446470"/>
    <lineage>
        <taxon>Bacteria</taxon>
        <taxon>Bacillati</taxon>
        <taxon>Actinomycetota</taxon>
        <taxon>Actinomycetes</taxon>
        <taxon>Glycomycetales</taxon>
        <taxon>Glycomycetaceae</taxon>
        <taxon>Stackebrandtia</taxon>
    </lineage>
</organism>
<keyword evidence="7" id="KW-0067">ATP-binding</keyword>
<dbReference type="AlphaFoldDB" id="D3Q9P0"/>
<gene>
    <name evidence="12" type="ordered locus">Snas_4945</name>
</gene>
<evidence type="ECO:0000256" key="2">
    <source>
        <dbReference type="ARBA" id="ARBA00012438"/>
    </source>
</evidence>
<evidence type="ECO:0000256" key="7">
    <source>
        <dbReference type="ARBA" id="ARBA00022840"/>
    </source>
</evidence>
<evidence type="ECO:0000256" key="4">
    <source>
        <dbReference type="ARBA" id="ARBA00022679"/>
    </source>
</evidence>
<evidence type="ECO:0000256" key="9">
    <source>
        <dbReference type="SAM" id="Phobius"/>
    </source>
</evidence>
<dbReference type="eggNOG" id="COG4585">
    <property type="taxonomic scope" value="Bacteria"/>
</dbReference>
<keyword evidence="8" id="KW-0902">Two-component regulatory system</keyword>
<dbReference type="Gene3D" id="3.30.565.10">
    <property type="entry name" value="Histidine kinase-like ATPase, C-terminal domain"/>
    <property type="match status" value="1"/>
</dbReference>
<feature type="transmembrane region" description="Helical" evidence="9">
    <location>
        <begin position="21"/>
        <end position="45"/>
    </location>
</feature>
<dbReference type="GO" id="GO:0005524">
    <property type="term" value="F:ATP binding"/>
    <property type="evidence" value="ECO:0007669"/>
    <property type="project" value="UniProtKB-KW"/>
</dbReference>
<dbReference type="PANTHER" id="PTHR24421">
    <property type="entry name" value="NITRATE/NITRITE SENSOR PROTEIN NARX-RELATED"/>
    <property type="match status" value="1"/>
</dbReference>
<dbReference type="KEGG" id="sna:Snas_4945"/>
<name>D3Q9P0_STANL</name>
<evidence type="ECO:0000259" key="11">
    <source>
        <dbReference type="Pfam" id="PF07730"/>
    </source>
</evidence>
<evidence type="ECO:0000256" key="3">
    <source>
        <dbReference type="ARBA" id="ARBA00022553"/>
    </source>
</evidence>
<dbReference type="Proteomes" id="UP000000844">
    <property type="component" value="Chromosome"/>
</dbReference>
<keyword evidence="3" id="KW-0597">Phosphoprotein</keyword>
<dbReference type="PANTHER" id="PTHR24421:SF10">
    <property type="entry name" value="NITRATE_NITRITE SENSOR PROTEIN NARQ"/>
    <property type="match status" value="1"/>
</dbReference>
<dbReference type="InterPro" id="IPR050482">
    <property type="entry name" value="Sensor_HK_TwoCompSys"/>
</dbReference>
<feature type="transmembrane region" description="Helical" evidence="9">
    <location>
        <begin position="70"/>
        <end position="88"/>
    </location>
</feature>
<keyword evidence="9" id="KW-1133">Transmembrane helix</keyword>
<proteinExistence type="predicted"/>
<protein>
    <recommendedName>
        <fullName evidence="2">histidine kinase</fullName>
        <ecNumber evidence="2">2.7.13.3</ecNumber>
    </recommendedName>
</protein>
<evidence type="ECO:0000313" key="13">
    <source>
        <dbReference type="Proteomes" id="UP000000844"/>
    </source>
</evidence>
<comment type="catalytic activity">
    <reaction evidence="1">
        <text>ATP + protein L-histidine = ADP + protein N-phospho-L-histidine.</text>
        <dbReference type="EC" id="2.7.13.3"/>
    </reaction>
</comment>
<dbReference type="HOGENOM" id="CLU_000445_20_1_11"/>
<evidence type="ECO:0000256" key="5">
    <source>
        <dbReference type="ARBA" id="ARBA00022741"/>
    </source>
</evidence>
<evidence type="ECO:0000256" key="8">
    <source>
        <dbReference type="ARBA" id="ARBA00023012"/>
    </source>
</evidence>
<dbReference type="EC" id="2.7.13.3" evidence="2"/>
<dbReference type="SUPFAM" id="SSF55874">
    <property type="entry name" value="ATPase domain of HSP90 chaperone/DNA topoisomerase II/histidine kinase"/>
    <property type="match status" value="1"/>
</dbReference>
<dbReference type="STRING" id="446470.Snas_4945"/>
<dbReference type="GO" id="GO:0000155">
    <property type="term" value="F:phosphorelay sensor kinase activity"/>
    <property type="evidence" value="ECO:0007669"/>
    <property type="project" value="InterPro"/>
</dbReference>
<dbReference type="Gene3D" id="1.20.5.1930">
    <property type="match status" value="1"/>
</dbReference>
<evidence type="ECO:0000313" key="12">
    <source>
        <dbReference type="EMBL" id="ADD44586.1"/>
    </source>
</evidence>
<dbReference type="InterPro" id="IPR003594">
    <property type="entry name" value="HATPase_dom"/>
</dbReference>
<evidence type="ECO:0000256" key="1">
    <source>
        <dbReference type="ARBA" id="ARBA00000085"/>
    </source>
</evidence>
<dbReference type="Pfam" id="PF02518">
    <property type="entry name" value="HATPase_c"/>
    <property type="match status" value="1"/>
</dbReference>
<dbReference type="GO" id="GO:0016020">
    <property type="term" value="C:membrane"/>
    <property type="evidence" value="ECO:0007669"/>
    <property type="project" value="InterPro"/>
</dbReference>
<feature type="domain" description="Signal transduction histidine kinase subgroup 3 dimerisation and phosphoacceptor" evidence="11">
    <location>
        <begin position="155"/>
        <end position="221"/>
    </location>
</feature>
<dbReference type="CDD" id="cd16917">
    <property type="entry name" value="HATPase_UhpB-NarQ-NarX-like"/>
    <property type="match status" value="1"/>
</dbReference>
<dbReference type="Pfam" id="PF07730">
    <property type="entry name" value="HisKA_3"/>
    <property type="match status" value="1"/>
</dbReference>
<dbReference type="GO" id="GO:0046983">
    <property type="term" value="F:protein dimerization activity"/>
    <property type="evidence" value="ECO:0007669"/>
    <property type="project" value="InterPro"/>
</dbReference>
<keyword evidence="6 12" id="KW-0418">Kinase</keyword>
<evidence type="ECO:0000259" key="10">
    <source>
        <dbReference type="Pfam" id="PF02518"/>
    </source>
</evidence>
<keyword evidence="9" id="KW-0812">Transmembrane</keyword>
<dbReference type="OrthoDB" id="227596at2"/>
<keyword evidence="9" id="KW-0472">Membrane</keyword>
<evidence type="ECO:0000256" key="6">
    <source>
        <dbReference type="ARBA" id="ARBA00022777"/>
    </source>
</evidence>
<keyword evidence="5" id="KW-0547">Nucleotide-binding</keyword>
<keyword evidence="4" id="KW-0808">Transferase</keyword>
<dbReference type="InterPro" id="IPR036890">
    <property type="entry name" value="HATPase_C_sf"/>
</dbReference>
<accession>D3Q9P0</accession>
<keyword evidence="13" id="KW-1185">Reference proteome</keyword>